<protein>
    <submittedName>
        <fullName evidence="2">Uncharacterized protein</fullName>
    </submittedName>
</protein>
<evidence type="ECO:0000313" key="2">
    <source>
        <dbReference type="EMBL" id="RKX70035.1"/>
    </source>
</evidence>
<organism evidence="2 3">
    <name type="scientific">candidate division TA06 bacterium</name>
    <dbReference type="NCBI Taxonomy" id="2250710"/>
    <lineage>
        <taxon>Bacteria</taxon>
        <taxon>Bacteria division TA06</taxon>
    </lineage>
</organism>
<comment type="caution">
    <text evidence="2">The sequence shown here is derived from an EMBL/GenBank/DDBJ whole genome shotgun (WGS) entry which is preliminary data.</text>
</comment>
<feature type="transmembrane region" description="Helical" evidence="1">
    <location>
        <begin position="46"/>
        <end position="66"/>
    </location>
</feature>
<proteinExistence type="predicted"/>
<evidence type="ECO:0000256" key="1">
    <source>
        <dbReference type="SAM" id="Phobius"/>
    </source>
</evidence>
<keyword evidence="1" id="KW-0472">Membrane</keyword>
<dbReference type="AlphaFoldDB" id="A0A660SGU2"/>
<gene>
    <name evidence="2" type="ORF">DRP43_03775</name>
</gene>
<sequence length="104" mass="11047">MKRFIVITMSIILLITPLMVNAVETDGMGSAIIDASRDARADVNGALWLGAGCLFGILGVGAAYIIEPTPGTSRLIGKSSQYVAVYTDEYKRVGKGIQTKQALI</sequence>
<dbReference type="Proteomes" id="UP000271125">
    <property type="component" value="Unassembled WGS sequence"/>
</dbReference>
<dbReference type="EMBL" id="QNBD01000156">
    <property type="protein sequence ID" value="RKX70035.1"/>
    <property type="molecule type" value="Genomic_DNA"/>
</dbReference>
<reference evidence="2 3" key="1">
    <citation type="submission" date="2018-06" db="EMBL/GenBank/DDBJ databases">
        <title>Extensive metabolic versatility and redundancy in microbially diverse, dynamic hydrothermal sediments.</title>
        <authorList>
            <person name="Dombrowski N."/>
            <person name="Teske A."/>
            <person name="Baker B.J."/>
        </authorList>
    </citation>
    <scope>NUCLEOTIDE SEQUENCE [LARGE SCALE GENOMIC DNA]</scope>
    <source>
        <strain evidence="2">B10_G13</strain>
    </source>
</reference>
<name>A0A660SGU2_UNCT6</name>
<evidence type="ECO:0000313" key="3">
    <source>
        <dbReference type="Proteomes" id="UP000271125"/>
    </source>
</evidence>
<keyword evidence="1" id="KW-1133">Transmembrane helix</keyword>
<accession>A0A660SGU2</accession>
<keyword evidence="1" id="KW-0812">Transmembrane</keyword>